<sequence>MVPEFAATPYSAPGGYEGTVDNEGSLVGIYAFETIEAQKCAGNSHAPVLERFNYVPLSAPTSQIRLLRIPPKSPQPPTVFVVHMFHAHLSEDPKYTALSYTWGSPTPTDLIELNGQRHHTTESVFVVLHELQRENEDVVVWIDALCINQQDDIEKTDQVQLMRQIYKTAQEVVVWLGPSTPYTDSTMQETRKLGEQLLDMGLWDLTAADCETWELEEENTSGAANTKNNVIRLFEEHMRRQNSGDYAFWWIMSDLGERRWFRRMWCIQECANAEVAIFRCGKEEVDFRVYWAVSLYMSTFINYALLRPTGNDITDNQMLWLTGKIQETFPTEMIGIRRKRLMGHQHDLRSLLYSSNAVHGSNLRIECTDPRDRVYALLGIAADAVSETIVADYTRTLDEAYIATARALLNNGHDDVLSLCGIRTLCPDLPSWVPDWSSLLRWPWSVWHSQLMFSAGYNSNPSAPYVAFKPHTATPSRPDELRLEGKVIDTLKDVGTVWSVGIDDPFDYTAATALFNDISTYLSQSPRYAPSERQEGEWRILVGDIESHGMNIQRAAADGPMKKGVEVMKHFAEHYSKGTVADMEYIKANRGVMSAVSGRMQSMYDARLFSSETGWVGLCPMNGVPGDSIVLFLGARVPYLIRKVEGGEKWKLIGECHVYGIMDGEYMKEEPVFEPIILC</sequence>
<evidence type="ECO:0000313" key="2">
    <source>
        <dbReference type="EMBL" id="KAF1996438.1"/>
    </source>
</evidence>
<gene>
    <name evidence="2" type="ORF">P154DRAFT_579862</name>
</gene>
<accession>A0A6A5W5S6</accession>
<dbReference type="PANTHER" id="PTHR24148">
    <property type="entry name" value="ANKYRIN REPEAT DOMAIN-CONTAINING PROTEIN 39 HOMOLOG-RELATED"/>
    <property type="match status" value="1"/>
</dbReference>
<keyword evidence="3" id="KW-1185">Reference proteome</keyword>
<dbReference type="Pfam" id="PF26639">
    <property type="entry name" value="Het-6_barrel"/>
    <property type="match status" value="1"/>
</dbReference>
<dbReference type="OrthoDB" id="3553147at2759"/>
<dbReference type="PANTHER" id="PTHR24148:SF73">
    <property type="entry name" value="HET DOMAIN PROTEIN (AFU_ORTHOLOGUE AFUA_8G01020)"/>
    <property type="match status" value="1"/>
</dbReference>
<name>A0A6A5W5S6_9PLEO</name>
<evidence type="ECO:0000313" key="3">
    <source>
        <dbReference type="Proteomes" id="UP000799779"/>
    </source>
</evidence>
<dbReference type="InterPro" id="IPR010730">
    <property type="entry name" value="HET"/>
</dbReference>
<organism evidence="2 3">
    <name type="scientific">Amniculicola lignicola CBS 123094</name>
    <dbReference type="NCBI Taxonomy" id="1392246"/>
    <lineage>
        <taxon>Eukaryota</taxon>
        <taxon>Fungi</taxon>
        <taxon>Dikarya</taxon>
        <taxon>Ascomycota</taxon>
        <taxon>Pezizomycotina</taxon>
        <taxon>Dothideomycetes</taxon>
        <taxon>Pleosporomycetidae</taxon>
        <taxon>Pleosporales</taxon>
        <taxon>Amniculicolaceae</taxon>
        <taxon>Amniculicola</taxon>
    </lineage>
</organism>
<dbReference type="Proteomes" id="UP000799779">
    <property type="component" value="Unassembled WGS sequence"/>
</dbReference>
<dbReference type="AlphaFoldDB" id="A0A6A5W5S6"/>
<protein>
    <submittedName>
        <fullName evidence="2">HET-domain-containing protein</fullName>
    </submittedName>
</protein>
<dbReference type="EMBL" id="ML977625">
    <property type="protein sequence ID" value="KAF1996438.1"/>
    <property type="molecule type" value="Genomic_DNA"/>
</dbReference>
<dbReference type="Pfam" id="PF06985">
    <property type="entry name" value="HET"/>
    <property type="match status" value="1"/>
</dbReference>
<reference evidence="2" key="1">
    <citation type="journal article" date="2020" name="Stud. Mycol.">
        <title>101 Dothideomycetes genomes: a test case for predicting lifestyles and emergence of pathogens.</title>
        <authorList>
            <person name="Haridas S."/>
            <person name="Albert R."/>
            <person name="Binder M."/>
            <person name="Bloem J."/>
            <person name="Labutti K."/>
            <person name="Salamov A."/>
            <person name="Andreopoulos B."/>
            <person name="Baker S."/>
            <person name="Barry K."/>
            <person name="Bills G."/>
            <person name="Bluhm B."/>
            <person name="Cannon C."/>
            <person name="Castanera R."/>
            <person name="Culley D."/>
            <person name="Daum C."/>
            <person name="Ezra D."/>
            <person name="Gonzalez J."/>
            <person name="Henrissat B."/>
            <person name="Kuo A."/>
            <person name="Liang C."/>
            <person name="Lipzen A."/>
            <person name="Lutzoni F."/>
            <person name="Magnuson J."/>
            <person name="Mondo S."/>
            <person name="Nolan M."/>
            <person name="Ohm R."/>
            <person name="Pangilinan J."/>
            <person name="Park H.-J."/>
            <person name="Ramirez L."/>
            <person name="Alfaro M."/>
            <person name="Sun H."/>
            <person name="Tritt A."/>
            <person name="Yoshinaga Y."/>
            <person name="Zwiers L.-H."/>
            <person name="Turgeon B."/>
            <person name="Goodwin S."/>
            <person name="Spatafora J."/>
            <person name="Crous P."/>
            <person name="Grigoriev I."/>
        </authorList>
    </citation>
    <scope>NUCLEOTIDE SEQUENCE</scope>
    <source>
        <strain evidence="2">CBS 123094</strain>
    </source>
</reference>
<feature type="domain" description="Heterokaryon incompatibility" evidence="1">
    <location>
        <begin position="95"/>
        <end position="269"/>
    </location>
</feature>
<proteinExistence type="predicted"/>
<evidence type="ECO:0000259" key="1">
    <source>
        <dbReference type="Pfam" id="PF06985"/>
    </source>
</evidence>
<dbReference type="InterPro" id="IPR052895">
    <property type="entry name" value="HetReg/Transcr_Mod"/>
</dbReference>